<protein>
    <recommendedName>
        <fullName evidence="4">Histone RNA hairpin-binding protein RNA-binding domain-containing protein</fullName>
    </recommendedName>
</protein>
<dbReference type="PaxDb" id="2903-EOD03694"/>
<dbReference type="RefSeq" id="XP_005756123.1">
    <property type="nucleotide sequence ID" value="XM_005756066.1"/>
</dbReference>
<dbReference type="GO" id="GO:0003729">
    <property type="term" value="F:mRNA binding"/>
    <property type="evidence" value="ECO:0007669"/>
    <property type="project" value="InterPro"/>
</dbReference>
<dbReference type="KEGG" id="ehx:EMIHUDRAFT_360586"/>
<dbReference type="EnsemblProtists" id="EOD38587">
    <property type="protein sequence ID" value="EOD38587"/>
    <property type="gene ID" value="EMIHUDRAFT_440067"/>
</dbReference>
<organism evidence="5 6">
    <name type="scientific">Emiliania huxleyi (strain CCMP1516)</name>
    <dbReference type="NCBI Taxonomy" id="280463"/>
    <lineage>
        <taxon>Eukaryota</taxon>
        <taxon>Haptista</taxon>
        <taxon>Haptophyta</taxon>
        <taxon>Prymnesiophyceae</taxon>
        <taxon>Isochrysidales</taxon>
        <taxon>Noelaerhabdaceae</taxon>
        <taxon>Emiliania</taxon>
    </lineage>
</organism>
<dbReference type="InterPro" id="IPR029344">
    <property type="entry name" value="SLBP_RNA_bind"/>
</dbReference>
<dbReference type="Gene3D" id="1.10.8.1120">
    <property type="entry name" value="Histone RNA hairpin-binding protein RNA-binding domain"/>
    <property type="match status" value="1"/>
</dbReference>
<dbReference type="Pfam" id="PF15247">
    <property type="entry name" value="SLBP_RNA_bind"/>
    <property type="match status" value="1"/>
</dbReference>
<reference evidence="5" key="2">
    <citation type="submission" date="2024-10" db="UniProtKB">
        <authorList>
            <consortium name="EnsemblProtists"/>
        </authorList>
    </citation>
    <scope>IDENTIFICATION</scope>
</reference>
<dbReference type="PANTHER" id="PTHR17408:SF0">
    <property type="entry name" value="HISTONE RNA HAIRPIN-BINDING PROTEIN"/>
    <property type="match status" value="1"/>
</dbReference>
<reference evidence="6" key="1">
    <citation type="journal article" date="2013" name="Nature">
        <title>Pan genome of the phytoplankton Emiliania underpins its global distribution.</title>
        <authorList>
            <person name="Read B.A."/>
            <person name="Kegel J."/>
            <person name="Klute M.J."/>
            <person name="Kuo A."/>
            <person name="Lefebvre S.C."/>
            <person name="Maumus F."/>
            <person name="Mayer C."/>
            <person name="Miller J."/>
            <person name="Monier A."/>
            <person name="Salamov A."/>
            <person name="Young J."/>
            <person name="Aguilar M."/>
            <person name="Claverie J.M."/>
            <person name="Frickenhaus S."/>
            <person name="Gonzalez K."/>
            <person name="Herman E.K."/>
            <person name="Lin Y.C."/>
            <person name="Napier J."/>
            <person name="Ogata H."/>
            <person name="Sarno A.F."/>
            <person name="Shmutz J."/>
            <person name="Schroeder D."/>
            <person name="de Vargas C."/>
            <person name="Verret F."/>
            <person name="von Dassow P."/>
            <person name="Valentin K."/>
            <person name="Van de Peer Y."/>
            <person name="Wheeler G."/>
            <person name="Dacks J.B."/>
            <person name="Delwiche C.F."/>
            <person name="Dyhrman S.T."/>
            <person name="Glockner G."/>
            <person name="John U."/>
            <person name="Richards T."/>
            <person name="Worden A.Z."/>
            <person name="Zhang X."/>
            <person name="Grigoriev I.V."/>
            <person name="Allen A.E."/>
            <person name="Bidle K."/>
            <person name="Borodovsky M."/>
            <person name="Bowler C."/>
            <person name="Brownlee C."/>
            <person name="Cock J.M."/>
            <person name="Elias M."/>
            <person name="Gladyshev V.N."/>
            <person name="Groth M."/>
            <person name="Guda C."/>
            <person name="Hadaegh A."/>
            <person name="Iglesias-Rodriguez M.D."/>
            <person name="Jenkins J."/>
            <person name="Jones B.M."/>
            <person name="Lawson T."/>
            <person name="Leese F."/>
            <person name="Lindquist E."/>
            <person name="Lobanov A."/>
            <person name="Lomsadze A."/>
            <person name="Malik S.B."/>
            <person name="Marsh M.E."/>
            <person name="Mackinder L."/>
            <person name="Mock T."/>
            <person name="Mueller-Roeber B."/>
            <person name="Pagarete A."/>
            <person name="Parker M."/>
            <person name="Probert I."/>
            <person name="Quesneville H."/>
            <person name="Raines C."/>
            <person name="Rensing S.A."/>
            <person name="Riano-Pachon D.M."/>
            <person name="Richier S."/>
            <person name="Rokitta S."/>
            <person name="Shiraiwa Y."/>
            <person name="Soanes D.M."/>
            <person name="van der Giezen M."/>
            <person name="Wahlund T.M."/>
            <person name="Williams B."/>
            <person name="Wilson W."/>
            <person name="Wolfe G."/>
            <person name="Wurch L.L."/>
        </authorList>
    </citation>
    <scope>NUCLEOTIDE SEQUENCE</scope>
</reference>
<name>A0A0D3KS52_EMIH1</name>
<dbReference type="FunFam" id="1.10.8.1120:FF:000001">
    <property type="entry name" value="Histone RNA hairpin-binding protein-like"/>
    <property type="match status" value="1"/>
</dbReference>
<dbReference type="STRING" id="2903.R1DTZ5"/>
<dbReference type="GO" id="GO:0071207">
    <property type="term" value="F:histone pre-mRNA stem-loop binding"/>
    <property type="evidence" value="ECO:0007669"/>
    <property type="project" value="TreeGrafter"/>
</dbReference>
<sequence length="178" mass="18924">MACGFAQEERRRVGDDADGGGTSDGWRAVCVLSDPDAAAQRLQQRKKQIEYGKDTPEYAAYLRAVPKEQRGRDHPRTPDITESVSKRCFDGRVKAWRRALHGWAEAQAEAQATASAETVLADELEAEPGCPAASGARAGASAGVAAVGGAAAAPSSFLAHATTRSWPLDGWERSVDGW</sequence>
<dbReference type="eggNOG" id="KOG3934">
    <property type="taxonomic scope" value="Eukaryota"/>
</dbReference>
<proteinExistence type="inferred from homology"/>
<dbReference type="HOGENOM" id="CLU_1513301_0_0_1"/>
<dbReference type="GO" id="GO:0051028">
    <property type="term" value="P:mRNA transport"/>
    <property type="evidence" value="ECO:0007669"/>
    <property type="project" value="TreeGrafter"/>
</dbReference>
<dbReference type="InterPro" id="IPR026502">
    <property type="entry name" value="SLBP1/SLBP2"/>
</dbReference>
<evidence type="ECO:0000259" key="4">
    <source>
        <dbReference type="Pfam" id="PF15247"/>
    </source>
</evidence>
<dbReference type="GeneID" id="17283858"/>
<evidence type="ECO:0000256" key="1">
    <source>
        <dbReference type="ARBA" id="ARBA00006151"/>
    </source>
</evidence>
<feature type="region of interest" description="Disordered" evidence="3">
    <location>
        <begin position="1"/>
        <end position="25"/>
    </location>
</feature>
<dbReference type="RefSeq" id="XP_005791016.1">
    <property type="nucleotide sequence ID" value="XM_005790959.1"/>
</dbReference>
<keyword evidence="6" id="KW-1185">Reference proteome</keyword>
<dbReference type="GO" id="GO:0005737">
    <property type="term" value="C:cytoplasm"/>
    <property type="evidence" value="ECO:0007669"/>
    <property type="project" value="TreeGrafter"/>
</dbReference>
<accession>A0A0D3KS52</accession>
<dbReference type="GeneID" id="17249907"/>
<dbReference type="KEGG" id="ehx:EMIHUDRAFT_440067"/>
<feature type="domain" description="Histone RNA hairpin-binding protein RNA-binding" evidence="4">
    <location>
        <begin position="39"/>
        <end position="104"/>
    </location>
</feature>
<dbReference type="InterPro" id="IPR038294">
    <property type="entry name" value="SLBP_RNA_bind_sf"/>
</dbReference>
<evidence type="ECO:0000313" key="6">
    <source>
        <dbReference type="Proteomes" id="UP000013827"/>
    </source>
</evidence>
<dbReference type="GO" id="GO:0071204">
    <property type="term" value="C:histone pre-mRNA 3'end processing complex"/>
    <property type="evidence" value="ECO:0007669"/>
    <property type="project" value="TreeGrafter"/>
</dbReference>
<keyword evidence="2" id="KW-0694">RNA-binding</keyword>
<evidence type="ECO:0000256" key="2">
    <source>
        <dbReference type="ARBA" id="ARBA00022884"/>
    </source>
</evidence>
<dbReference type="PANTHER" id="PTHR17408">
    <property type="entry name" value="HISTONE RNA HAIRPIN-BINDING PROTEIN"/>
    <property type="match status" value="1"/>
</dbReference>
<evidence type="ECO:0000256" key="3">
    <source>
        <dbReference type="SAM" id="MobiDB-lite"/>
    </source>
</evidence>
<dbReference type="EnsemblProtists" id="EOD03694">
    <property type="protein sequence ID" value="EOD03694"/>
    <property type="gene ID" value="EMIHUDRAFT_360586"/>
</dbReference>
<comment type="similarity">
    <text evidence="1">Belongs to the SLBP family.</text>
</comment>
<dbReference type="GO" id="GO:0006398">
    <property type="term" value="P:mRNA 3'-end processing by stem-loop binding and cleavage"/>
    <property type="evidence" value="ECO:0007669"/>
    <property type="project" value="TreeGrafter"/>
</dbReference>
<evidence type="ECO:0000313" key="5">
    <source>
        <dbReference type="EnsemblProtists" id="EOD38587"/>
    </source>
</evidence>
<dbReference type="Proteomes" id="UP000013827">
    <property type="component" value="Unassembled WGS sequence"/>
</dbReference>
<dbReference type="AlphaFoldDB" id="A0A0D3KS52"/>